<organism evidence="1 2">
    <name type="scientific">Methanosarcina barkeri 3</name>
    <dbReference type="NCBI Taxonomy" id="1434107"/>
    <lineage>
        <taxon>Archaea</taxon>
        <taxon>Methanobacteriati</taxon>
        <taxon>Methanobacteriota</taxon>
        <taxon>Stenosarchaea group</taxon>
        <taxon>Methanomicrobia</taxon>
        <taxon>Methanosarcinales</taxon>
        <taxon>Methanosarcinaceae</taxon>
        <taxon>Methanosarcina</taxon>
    </lineage>
</organism>
<dbReference type="EMBL" id="CP009517">
    <property type="protein sequence ID" value="AKB81679.1"/>
    <property type="molecule type" value="Genomic_DNA"/>
</dbReference>
<reference evidence="1" key="1">
    <citation type="submission" date="2014-07" db="EMBL/GenBank/DDBJ databases">
        <title>Methanogenic archaea and the global carbon cycle.</title>
        <authorList>
            <person name="Henriksen J.R."/>
            <person name="Luke J."/>
            <person name="Reinhart S."/>
            <person name="Benedict M.N."/>
            <person name="Youngblut N.D."/>
            <person name="Metcalf M.E."/>
            <person name="Whitaker R.J."/>
            <person name="Metcalf W.W."/>
        </authorList>
    </citation>
    <scope>NUCLEOTIDE SEQUENCE [LARGE SCALE GENOMIC DNA]</scope>
    <source>
        <strain evidence="1">3</strain>
    </source>
</reference>
<gene>
    <name evidence="1" type="ORF">MSBR3_1101</name>
</gene>
<keyword evidence="2" id="KW-1185">Reference proteome</keyword>
<evidence type="ECO:0000313" key="2">
    <source>
        <dbReference type="Proteomes" id="UP000033066"/>
    </source>
</evidence>
<dbReference type="GeneID" id="24788610"/>
<dbReference type="HOGENOM" id="CLU_2678871_0_0_2"/>
<dbReference type="AlphaFoldDB" id="A0A0E3WWE1"/>
<name>A0A0E3WWE1_METBA</name>
<dbReference type="KEGG" id="mbak:MSBR3_1101"/>
<accession>A0A0E3WWE1</accession>
<dbReference type="Proteomes" id="UP000033066">
    <property type="component" value="Chromosome"/>
</dbReference>
<sequence>MIFFRFCRSPSQGLFEKSDLYLLGEVLLIEVSPSSRSIHLKYISPAGGLLESTPSTFVDIEKLKACEFPGCKGV</sequence>
<evidence type="ECO:0000313" key="1">
    <source>
        <dbReference type="EMBL" id="AKB81679.1"/>
    </source>
</evidence>
<dbReference type="PATRIC" id="fig|1434107.4.peg.1451"/>
<proteinExistence type="predicted"/>
<protein>
    <submittedName>
        <fullName evidence="1">Uncharacterized protein</fullName>
    </submittedName>
</protein>
<dbReference type="RefSeq" id="WP_048107126.1">
    <property type="nucleotide sequence ID" value="NZ_CP009517.1"/>
</dbReference>